<keyword evidence="3 6" id="KW-0326">Glycosidase</keyword>
<dbReference type="KEGG" id="aswu:HUW51_22580"/>
<evidence type="ECO:0000256" key="1">
    <source>
        <dbReference type="ARBA" id="ARBA00009865"/>
    </source>
</evidence>
<dbReference type="GO" id="GO:0004553">
    <property type="term" value="F:hydrolase activity, hydrolyzing O-glycosyl compounds"/>
    <property type="evidence" value="ECO:0007669"/>
    <property type="project" value="InterPro"/>
</dbReference>
<keyword evidence="2 6" id="KW-0378">Hydrolase</keyword>
<evidence type="ECO:0000313" key="7">
    <source>
        <dbReference type="EMBL" id="QNF35366.1"/>
    </source>
</evidence>
<feature type="site" description="Important for catalytic activity, responsible for pKa modulation of the active site Glu and correct orientation of both the proton donor and substrate" evidence="5">
    <location>
        <position position="239"/>
    </location>
</feature>
<feature type="active site" description="Proton acceptor" evidence="4">
    <location>
        <position position="119"/>
    </location>
</feature>
<accession>A0A7G7GDY2</accession>
<dbReference type="AlphaFoldDB" id="A0A7G7GDY2"/>
<dbReference type="InterPro" id="IPR006710">
    <property type="entry name" value="Glyco_hydro_43"/>
</dbReference>
<dbReference type="Gene3D" id="2.115.10.20">
    <property type="entry name" value="Glycosyl hydrolase domain, family 43"/>
    <property type="match status" value="2"/>
</dbReference>
<evidence type="ECO:0000256" key="4">
    <source>
        <dbReference type="PIRSR" id="PIRSR606710-1"/>
    </source>
</evidence>
<protein>
    <submittedName>
        <fullName evidence="7">Family 43 glycosylhydrolase</fullName>
    </submittedName>
</protein>
<sequence length="492" mass="56457">MEENQTVANTPEYHLTSPTQTPINFTIQLSENPATTPEGYEFIISGSEPETGKTKTEQYYLPGKDHQAYLYFFEKLARDFGLRLPQNKPETFSKPSFQASLQEVLSKNLNPDILYGYGDPAVIQVKDEQDEGQPKYYLVATSNDAPHAFPIIRSNNLWDWEFVNFVFPEGQKPAWAANGALISDYWAPEMHQFGEEFRIYFVARDKHTHELCIGKAHSPRPDGPFVPDPEPILRGNVIDPHVYVQDAETAYLYWKEDNNAVWPSELIALLYQHPKLITALFPNREDQITATFMVTLWPWLQTREPMERFLITQVFIESIIVRYLTFYEDLKKLGQQQTADVQEQLQKVLHFMKTPVYAQQLSPDGSGLIGEKVKIIQNDLAWEAHLVEGIWVTRQQDKYYLFYAGNDFSTDQYGIGVAIADSPLGPFRKMETPFLQSTTEWWAPGHPSVTTDPDGKPVLILHAYFPEQAGYKQFRAILAAHVTFTPDMVMLD</sequence>
<dbReference type="PANTHER" id="PTHR42812:SF5">
    <property type="entry name" value="ENDO-ARABINASE"/>
    <property type="match status" value="1"/>
</dbReference>
<evidence type="ECO:0000256" key="5">
    <source>
        <dbReference type="PIRSR" id="PIRSR606710-2"/>
    </source>
</evidence>
<name>A0A7G7GDY2_9BACT</name>
<dbReference type="RefSeq" id="WP_185271857.1">
    <property type="nucleotide sequence ID" value="NZ_CP055156.1"/>
</dbReference>
<organism evidence="7 8">
    <name type="scientific">Adhaeribacter swui</name>
    <dbReference type="NCBI Taxonomy" id="2086471"/>
    <lineage>
        <taxon>Bacteria</taxon>
        <taxon>Pseudomonadati</taxon>
        <taxon>Bacteroidota</taxon>
        <taxon>Cytophagia</taxon>
        <taxon>Cytophagales</taxon>
        <taxon>Hymenobacteraceae</taxon>
        <taxon>Adhaeribacter</taxon>
    </lineage>
</organism>
<evidence type="ECO:0000256" key="2">
    <source>
        <dbReference type="ARBA" id="ARBA00022801"/>
    </source>
</evidence>
<dbReference type="PANTHER" id="PTHR42812">
    <property type="entry name" value="BETA-XYLOSIDASE"/>
    <property type="match status" value="1"/>
</dbReference>
<dbReference type="SUPFAM" id="SSF75005">
    <property type="entry name" value="Arabinanase/levansucrase/invertase"/>
    <property type="match status" value="1"/>
</dbReference>
<comment type="similarity">
    <text evidence="1 6">Belongs to the glycosyl hydrolase 43 family.</text>
</comment>
<reference evidence="7 8" key="1">
    <citation type="journal article" date="2018" name="Int. J. Syst. Evol. Microbiol.">
        <title>Adhaeribacter swui sp. nov., isolated from wet mud.</title>
        <authorList>
            <person name="Kim D.U."/>
            <person name="Kim K.W."/>
            <person name="Kang M.S."/>
            <person name="Kim J.Y."/>
            <person name="Jang J.H."/>
            <person name="Kim M.K."/>
        </authorList>
    </citation>
    <scope>NUCLEOTIDE SEQUENCE [LARGE SCALE GENOMIC DNA]</scope>
    <source>
        <strain evidence="7 8">KCTC 52873</strain>
    </source>
</reference>
<evidence type="ECO:0000256" key="6">
    <source>
        <dbReference type="RuleBase" id="RU361187"/>
    </source>
</evidence>
<dbReference type="EMBL" id="CP055156">
    <property type="protein sequence ID" value="QNF35366.1"/>
    <property type="molecule type" value="Genomic_DNA"/>
</dbReference>
<dbReference type="InterPro" id="IPR023296">
    <property type="entry name" value="Glyco_hydro_beta-prop_sf"/>
</dbReference>
<dbReference type="Pfam" id="PF04616">
    <property type="entry name" value="Glyco_hydro_43"/>
    <property type="match status" value="2"/>
</dbReference>
<dbReference type="InterPro" id="IPR051795">
    <property type="entry name" value="Glycosyl_Hydrlase_43"/>
</dbReference>
<evidence type="ECO:0000313" key="8">
    <source>
        <dbReference type="Proteomes" id="UP000515237"/>
    </source>
</evidence>
<dbReference type="Proteomes" id="UP000515237">
    <property type="component" value="Chromosome"/>
</dbReference>
<gene>
    <name evidence="7" type="ORF">HUW51_22580</name>
</gene>
<dbReference type="GO" id="GO:0005975">
    <property type="term" value="P:carbohydrate metabolic process"/>
    <property type="evidence" value="ECO:0007669"/>
    <property type="project" value="InterPro"/>
</dbReference>
<keyword evidence="8" id="KW-1185">Reference proteome</keyword>
<proteinExistence type="inferred from homology"/>
<feature type="active site" description="Proton donor" evidence="4">
    <location>
        <position position="388"/>
    </location>
</feature>
<evidence type="ECO:0000256" key="3">
    <source>
        <dbReference type="ARBA" id="ARBA00023295"/>
    </source>
</evidence>